<evidence type="ECO:0000313" key="2">
    <source>
        <dbReference type="Proteomes" id="UP000198640"/>
    </source>
</evidence>
<name>A0A1H3NRR3_9PROT</name>
<keyword evidence="2" id="KW-1185">Reference proteome</keyword>
<dbReference type="InterPro" id="IPR012334">
    <property type="entry name" value="Pectin_lyas_fold"/>
</dbReference>
<dbReference type="Gene3D" id="2.160.20.10">
    <property type="entry name" value="Single-stranded right-handed beta-helix, Pectin lyase-like"/>
    <property type="match status" value="1"/>
</dbReference>
<dbReference type="EMBL" id="FNOY01000079">
    <property type="protein sequence ID" value="SDY91478.1"/>
    <property type="molecule type" value="Genomic_DNA"/>
</dbReference>
<proteinExistence type="predicted"/>
<accession>A0A1H3NRR3</accession>
<evidence type="ECO:0000313" key="1">
    <source>
        <dbReference type="EMBL" id="SDY91478.1"/>
    </source>
</evidence>
<dbReference type="STRING" id="44576.SAMN05421881_10792"/>
<gene>
    <name evidence="1" type="ORF">SAMN05421881_10792</name>
</gene>
<dbReference type="InterPro" id="IPR011050">
    <property type="entry name" value="Pectin_lyase_fold/virulence"/>
</dbReference>
<dbReference type="SUPFAM" id="SSF51126">
    <property type="entry name" value="Pectin lyase-like"/>
    <property type="match status" value="1"/>
</dbReference>
<dbReference type="Proteomes" id="UP000198640">
    <property type="component" value="Unassembled WGS sequence"/>
</dbReference>
<organism evidence="1 2">
    <name type="scientific">Nitrosomonas halophila</name>
    <dbReference type="NCBI Taxonomy" id="44576"/>
    <lineage>
        <taxon>Bacteria</taxon>
        <taxon>Pseudomonadati</taxon>
        <taxon>Pseudomonadota</taxon>
        <taxon>Betaproteobacteria</taxon>
        <taxon>Nitrosomonadales</taxon>
        <taxon>Nitrosomonadaceae</taxon>
        <taxon>Nitrosomonas</taxon>
    </lineage>
</organism>
<dbReference type="AlphaFoldDB" id="A0A1H3NRR3"/>
<protein>
    <submittedName>
        <fullName evidence="1">Right handed beta helix region</fullName>
    </submittedName>
</protein>
<sequence length="269" mass="30356">MIHRHDHNQQIVGISTKCPAWNWTIRHNIIQGAGTGIYLGNSDGSAPFIAGLIEYNLITQTLGYNLQIKHQQPRPNLAGMPAGDQVTTIRHNVFSKADPPRNPSSPRPNVLLGHWPLTGRGANDRYLVYSNFFYQNPQESLFQGEGRIALYNNLFVNHMGGAIRFQPHHDKPREIAIFFNTVVAKNTGIYHAGHNDPSLPIPWIANNAVFANRPLVKLFPEWELDFSGHSDDSRFGAYAYDYSPGWLPILSIKSCRADNIRNRHLCFAH</sequence>
<reference evidence="1 2" key="1">
    <citation type="submission" date="2016-10" db="EMBL/GenBank/DDBJ databases">
        <authorList>
            <person name="de Groot N.N."/>
        </authorList>
    </citation>
    <scope>NUCLEOTIDE SEQUENCE [LARGE SCALE GENOMIC DNA]</scope>
    <source>
        <strain evidence="1 2">Nm1</strain>
    </source>
</reference>